<evidence type="ECO:0000256" key="3">
    <source>
        <dbReference type="ARBA" id="ARBA00022617"/>
    </source>
</evidence>
<comment type="subcellular location">
    <subcellularLocation>
        <location evidence="1">Periplasm</location>
    </subcellularLocation>
</comment>
<dbReference type="GO" id="GO:0042597">
    <property type="term" value="C:periplasmic space"/>
    <property type="evidence" value="ECO:0007669"/>
    <property type="project" value="UniProtKB-SubCell"/>
</dbReference>
<feature type="binding site" description="covalent" evidence="8">
    <location>
        <position position="156"/>
    </location>
    <ligand>
        <name>heme c</name>
        <dbReference type="ChEBI" id="CHEBI:61717"/>
        <label>2</label>
    </ligand>
</feature>
<dbReference type="HOGENOM" id="CLU_076280_2_1_6"/>
<dbReference type="InterPro" id="IPR009056">
    <property type="entry name" value="Cyt_c-like_dom"/>
</dbReference>
<gene>
    <name evidence="11" type="ORF">Thimo_2810</name>
</gene>
<protein>
    <submittedName>
        <fullName evidence="11">Cytochrome c553</fullName>
    </submittedName>
</protein>
<evidence type="ECO:0000313" key="12">
    <source>
        <dbReference type="Proteomes" id="UP000010816"/>
    </source>
</evidence>
<feature type="domain" description="Cytochrome c" evidence="10">
    <location>
        <begin position="43"/>
        <end position="122"/>
    </location>
</feature>
<keyword evidence="12" id="KW-1185">Reference proteome</keyword>
<evidence type="ECO:0000256" key="7">
    <source>
        <dbReference type="ARBA" id="ARBA00023004"/>
    </source>
</evidence>
<reference evidence="11 12" key="1">
    <citation type="submission" date="2011-09" db="EMBL/GenBank/DDBJ databases">
        <title>Complete sequence of chromosome of Thioflavicoccus mobilis 8321.</title>
        <authorList>
            <consortium name="US DOE Joint Genome Institute"/>
            <person name="Lucas S."/>
            <person name="Han J."/>
            <person name="Lapidus A."/>
            <person name="Cheng J.-F."/>
            <person name="Goodwin L."/>
            <person name="Pitluck S."/>
            <person name="Peters L."/>
            <person name="Ovchinnikova G."/>
            <person name="Lu M."/>
            <person name="Detter J.C."/>
            <person name="Han C."/>
            <person name="Tapia R."/>
            <person name="Land M."/>
            <person name="Hauser L."/>
            <person name="Kyrpides N."/>
            <person name="Ivanova N."/>
            <person name="Pagani I."/>
            <person name="Vogl K."/>
            <person name="Liu Z."/>
            <person name="Imhoff J."/>
            <person name="Thiel V."/>
            <person name="Frigaard N.-U."/>
            <person name="Bryant D."/>
            <person name="Woyke T."/>
        </authorList>
    </citation>
    <scope>NUCLEOTIDE SEQUENCE [LARGE SCALE GENOMIC DNA]</scope>
    <source>
        <strain evidence="11 12">8321</strain>
    </source>
</reference>
<accession>L0GZY7</accession>
<evidence type="ECO:0000313" key="11">
    <source>
        <dbReference type="EMBL" id="AGA91516.1"/>
    </source>
</evidence>
<keyword evidence="4 9" id="KW-0479">Metal-binding</keyword>
<dbReference type="Gene3D" id="1.10.760.10">
    <property type="entry name" value="Cytochrome c-like domain"/>
    <property type="match status" value="2"/>
</dbReference>
<feature type="domain" description="Cytochrome c" evidence="10">
    <location>
        <begin position="132"/>
        <end position="221"/>
    </location>
</feature>
<dbReference type="STRING" id="765912.Thimo_2810"/>
<dbReference type="GO" id="GO:0009055">
    <property type="term" value="F:electron transfer activity"/>
    <property type="evidence" value="ECO:0007669"/>
    <property type="project" value="InterPro"/>
</dbReference>
<dbReference type="AlphaFoldDB" id="L0GZY7"/>
<dbReference type="Proteomes" id="UP000010816">
    <property type="component" value="Chromosome"/>
</dbReference>
<keyword evidence="6" id="KW-0249">Electron transport</keyword>
<dbReference type="eggNOG" id="COG2863">
    <property type="taxonomic scope" value="Bacteria"/>
</dbReference>
<evidence type="ECO:0000256" key="8">
    <source>
        <dbReference type="PIRSR" id="PIRSR000005-1"/>
    </source>
</evidence>
<evidence type="ECO:0000256" key="4">
    <source>
        <dbReference type="ARBA" id="ARBA00022723"/>
    </source>
</evidence>
<name>L0GZY7_9GAMM</name>
<sequence length="221" mass="24180">MRNLVNEGGDPRMAVVAAGKRGRTWVGLLSLVSLLALVLPTTGQARDAQAIIQELCIACHTMDGNAVVPAFPKLAGLHAAYLEKQLSDFANGYRKQEPMESFAKQLSPKEIRTLANYFSAQRRHDGVVTEPDLLERGREIFHEGDKENGVPACAGCHKPDGSGTPRSVMIAGQNAPYVAQQLTMFKNDERTNDRGMLMRTVAGRLTQEEIQAVAQYVASMR</sequence>
<feature type="binding site" description="axial binding residue" evidence="9">
    <location>
        <position position="157"/>
    </location>
    <ligand>
        <name>heme c</name>
        <dbReference type="ChEBI" id="CHEBI:61717"/>
        <label>2</label>
    </ligand>
    <ligandPart>
        <name>Fe</name>
        <dbReference type="ChEBI" id="CHEBI:18248"/>
    </ligandPart>
</feature>
<feature type="binding site" description="axial binding residue" evidence="9">
    <location>
        <position position="60"/>
    </location>
    <ligand>
        <name>heme c</name>
        <dbReference type="ChEBI" id="CHEBI:61717"/>
        <label>1</label>
    </ligand>
    <ligandPart>
        <name>Fe</name>
        <dbReference type="ChEBI" id="CHEBI:18248"/>
    </ligandPart>
</feature>
<dbReference type="InterPro" id="IPR036909">
    <property type="entry name" value="Cyt_c-like_dom_sf"/>
</dbReference>
<evidence type="ECO:0000256" key="6">
    <source>
        <dbReference type="ARBA" id="ARBA00022982"/>
    </source>
</evidence>
<feature type="binding site" description="covalent" evidence="8">
    <location>
        <position position="153"/>
    </location>
    <ligand>
        <name>heme c</name>
        <dbReference type="ChEBI" id="CHEBI:61717"/>
        <label>2</label>
    </ligand>
</feature>
<dbReference type="PROSITE" id="PS51007">
    <property type="entry name" value="CYTC"/>
    <property type="match status" value="2"/>
</dbReference>
<dbReference type="Pfam" id="PF00034">
    <property type="entry name" value="Cytochrom_C"/>
    <property type="match status" value="2"/>
</dbReference>
<dbReference type="PIRSF" id="PIRSF000005">
    <property type="entry name" value="Cytochrome_c4"/>
    <property type="match status" value="1"/>
</dbReference>
<feature type="binding site" description="covalent" evidence="8">
    <location>
        <position position="56"/>
    </location>
    <ligand>
        <name>heme c</name>
        <dbReference type="ChEBI" id="CHEBI:61717"/>
        <label>1</label>
    </ligand>
</feature>
<dbReference type="SUPFAM" id="SSF46626">
    <property type="entry name" value="Cytochrome c"/>
    <property type="match status" value="2"/>
</dbReference>
<keyword evidence="3 8" id="KW-0349">Heme</keyword>
<feature type="binding site" description="covalent" evidence="8">
    <location>
        <position position="59"/>
    </location>
    <ligand>
        <name>heme c</name>
        <dbReference type="ChEBI" id="CHEBI:61717"/>
        <label>1</label>
    </ligand>
</feature>
<feature type="binding site" description="axial binding residue" evidence="9">
    <location>
        <position position="198"/>
    </location>
    <ligand>
        <name>heme c</name>
        <dbReference type="ChEBI" id="CHEBI:61717"/>
        <label>2</label>
    </ligand>
    <ligandPart>
        <name>Fe</name>
        <dbReference type="ChEBI" id="CHEBI:18248"/>
    </ligandPart>
</feature>
<dbReference type="EMBL" id="CP003051">
    <property type="protein sequence ID" value="AGA91516.1"/>
    <property type="molecule type" value="Genomic_DNA"/>
</dbReference>
<dbReference type="GO" id="GO:0020037">
    <property type="term" value="F:heme binding"/>
    <property type="evidence" value="ECO:0007669"/>
    <property type="project" value="InterPro"/>
</dbReference>
<dbReference type="InterPro" id="IPR050597">
    <property type="entry name" value="Cytochrome_c_Oxidase_Subunit"/>
</dbReference>
<dbReference type="KEGG" id="tmb:Thimo_2810"/>
<feature type="binding site" description="axial binding residue" evidence="9">
    <location>
        <position position="99"/>
    </location>
    <ligand>
        <name>heme c</name>
        <dbReference type="ChEBI" id="CHEBI:61717"/>
        <label>1</label>
    </ligand>
    <ligandPart>
        <name>Fe</name>
        <dbReference type="ChEBI" id="CHEBI:18248"/>
    </ligandPart>
</feature>
<keyword evidence="7 9" id="KW-0408">Iron</keyword>
<evidence type="ECO:0000256" key="1">
    <source>
        <dbReference type="ARBA" id="ARBA00004418"/>
    </source>
</evidence>
<keyword evidence="5" id="KW-0574">Periplasm</keyword>
<organism evidence="11 12">
    <name type="scientific">Thioflavicoccus mobilis 8321</name>
    <dbReference type="NCBI Taxonomy" id="765912"/>
    <lineage>
        <taxon>Bacteria</taxon>
        <taxon>Pseudomonadati</taxon>
        <taxon>Pseudomonadota</taxon>
        <taxon>Gammaproteobacteria</taxon>
        <taxon>Chromatiales</taxon>
        <taxon>Chromatiaceae</taxon>
        <taxon>Thioflavicoccus</taxon>
    </lineage>
</organism>
<evidence type="ECO:0000256" key="9">
    <source>
        <dbReference type="PIRSR" id="PIRSR000005-2"/>
    </source>
</evidence>
<keyword evidence="2" id="KW-0813">Transport</keyword>
<evidence type="ECO:0000259" key="10">
    <source>
        <dbReference type="PROSITE" id="PS51007"/>
    </source>
</evidence>
<evidence type="ECO:0000256" key="2">
    <source>
        <dbReference type="ARBA" id="ARBA00022448"/>
    </source>
</evidence>
<comment type="PTM">
    <text evidence="8">Binds 2 heme c groups covalently per subunit.</text>
</comment>
<dbReference type="PANTHER" id="PTHR33751:SF9">
    <property type="entry name" value="CYTOCHROME C4"/>
    <property type="match status" value="1"/>
</dbReference>
<dbReference type="InterPro" id="IPR024167">
    <property type="entry name" value="Cytochrome_c4-like"/>
</dbReference>
<dbReference type="GO" id="GO:0005506">
    <property type="term" value="F:iron ion binding"/>
    <property type="evidence" value="ECO:0007669"/>
    <property type="project" value="InterPro"/>
</dbReference>
<dbReference type="RefSeq" id="WP_015281648.1">
    <property type="nucleotide sequence ID" value="NC_019940.1"/>
</dbReference>
<dbReference type="PANTHER" id="PTHR33751">
    <property type="entry name" value="CBB3-TYPE CYTOCHROME C OXIDASE SUBUNIT FIXP"/>
    <property type="match status" value="1"/>
</dbReference>
<evidence type="ECO:0000256" key="5">
    <source>
        <dbReference type="ARBA" id="ARBA00022764"/>
    </source>
</evidence>
<proteinExistence type="predicted"/>